<dbReference type="Gene3D" id="3.40.50.1820">
    <property type="entry name" value="alpha/beta hydrolase"/>
    <property type="match status" value="1"/>
</dbReference>
<sequence>MKMGNRLKKLIFIATTLYLILVMAAFLSQEKLIFHPEKLPKNFRFDLAKGGEELFLTTEDQEKINALFFPGNKSEVILYFHGNAGSLAGWQQVADDFTSLGYSILIIDYRGYGKSSGKITEKGLYLDAFAAFHFLTDKKDFSPDEIIIYGRSIGSGIATDLASKRLTKGLVLESPFSNLKKLATQKMPFLFPSLFLQFHFDNIGKLDSVNCPILLIHGGNDALIPVSHAQNLHKAYSGKKKLVIIPQGTHNDLSLFDKYHETLILSHEFFSPQNK</sequence>
<organism evidence="2 3">
    <name type="scientific">Fulvivirga marina</name>
    <dbReference type="NCBI Taxonomy" id="2494733"/>
    <lineage>
        <taxon>Bacteria</taxon>
        <taxon>Pseudomonadati</taxon>
        <taxon>Bacteroidota</taxon>
        <taxon>Cytophagia</taxon>
        <taxon>Cytophagales</taxon>
        <taxon>Fulvivirgaceae</taxon>
        <taxon>Fulvivirga</taxon>
    </lineage>
</organism>
<reference evidence="2" key="1">
    <citation type="submission" date="2021-01" db="EMBL/GenBank/DDBJ databases">
        <title>Fulvivirga kasyanovii gen. nov., sp nov., a novel member of the phylum Bacteroidetes isolated from seawater in a mussel farm.</title>
        <authorList>
            <person name="Zhao L.-H."/>
            <person name="Wang Z.-J."/>
        </authorList>
    </citation>
    <scope>NUCLEOTIDE SEQUENCE</scope>
    <source>
        <strain evidence="2">29W222</strain>
    </source>
</reference>
<keyword evidence="3" id="KW-1185">Reference proteome</keyword>
<dbReference type="SUPFAM" id="SSF53474">
    <property type="entry name" value="alpha/beta-Hydrolases"/>
    <property type="match status" value="1"/>
</dbReference>
<accession>A0A937FZ98</accession>
<dbReference type="Pfam" id="PF12146">
    <property type="entry name" value="Hydrolase_4"/>
    <property type="match status" value="1"/>
</dbReference>
<dbReference type="PANTHER" id="PTHR12277">
    <property type="entry name" value="ALPHA/BETA HYDROLASE DOMAIN-CONTAINING PROTEIN"/>
    <property type="match status" value="1"/>
</dbReference>
<dbReference type="GO" id="GO:0016787">
    <property type="term" value="F:hydrolase activity"/>
    <property type="evidence" value="ECO:0007669"/>
    <property type="project" value="UniProtKB-KW"/>
</dbReference>
<protein>
    <submittedName>
        <fullName evidence="2">Alpha/beta hydrolase</fullName>
    </submittedName>
</protein>
<keyword evidence="2" id="KW-0378">Hydrolase</keyword>
<dbReference type="InterPro" id="IPR022742">
    <property type="entry name" value="Hydrolase_4"/>
</dbReference>
<evidence type="ECO:0000259" key="1">
    <source>
        <dbReference type="Pfam" id="PF12146"/>
    </source>
</evidence>
<dbReference type="RefSeq" id="WP_202856617.1">
    <property type="nucleotide sequence ID" value="NZ_JAEUGD010000042.1"/>
</dbReference>
<dbReference type="PANTHER" id="PTHR12277:SF81">
    <property type="entry name" value="PROTEIN ABHD13"/>
    <property type="match status" value="1"/>
</dbReference>
<proteinExistence type="predicted"/>
<evidence type="ECO:0000313" key="2">
    <source>
        <dbReference type="EMBL" id="MBL6447090.1"/>
    </source>
</evidence>
<dbReference type="EMBL" id="JAEUGD010000042">
    <property type="protein sequence ID" value="MBL6447090.1"/>
    <property type="molecule type" value="Genomic_DNA"/>
</dbReference>
<evidence type="ECO:0000313" key="3">
    <source>
        <dbReference type="Proteomes" id="UP000614216"/>
    </source>
</evidence>
<comment type="caution">
    <text evidence="2">The sequence shown here is derived from an EMBL/GenBank/DDBJ whole genome shotgun (WGS) entry which is preliminary data.</text>
</comment>
<gene>
    <name evidence="2" type="ORF">JMN32_12280</name>
</gene>
<name>A0A937FZ98_9BACT</name>
<dbReference type="Proteomes" id="UP000614216">
    <property type="component" value="Unassembled WGS sequence"/>
</dbReference>
<dbReference type="AlphaFoldDB" id="A0A937FZ98"/>
<feature type="domain" description="Serine aminopeptidase S33" evidence="1">
    <location>
        <begin position="74"/>
        <end position="183"/>
    </location>
</feature>
<dbReference type="InterPro" id="IPR029058">
    <property type="entry name" value="AB_hydrolase_fold"/>
</dbReference>